<dbReference type="PANTHER" id="PTHR30469">
    <property type="entry name" value="MULTIDRUG RESISTANCE PROTEIN MDTA"/>
    <property type="match status" value="1"/>
</dbReference>
<evidence type="ECO:0000313" key="2">
    <source>
        <dbReference type="EMBL" id="GGA82784.1"/>
    </source>
</evidence>
<dbReference type="Gene3D" id="2.40.420.20">
    <property type="match status" value="1"/>
</dbReference>
<evidence type="ECO:0008006" key="4">
    <source>
        <dbReference type="Google" id="ProtNLM"/>
    </source>
</evidence>
<sequence length="317" mass="34117">MLAACGAQGKGGPDKAEGGKDSATAEKPAGEGTDSVDEGTPVTVTTVDRNSLDDYIELNAVSAFLQKSYVKANANGYLQSADVYPGKYVEVGQPLFTLQTKEARSIGNSIKILDSTLKFSGVNTIKANQHGYLTQLNHQSGDYVQDGEQLAVISDRNSFVFLLDLPYELRPFVLGKRSVELILPDGTKLNGTIGEVMPTVDSVSQTQNVVIRVSTSSAIPENLVAKVRILKTAKPNTQSLPKAALLTDETESDFWVMKLIDSTKAVKVPVKKGIETKDRVEILSPQFAPTDKILVTGNYGLPDTAKVKVETEKEANP</sequence>
<dbReference type="GO" id="GO:0015562">
    <property type="term" value="F:efflux transmembrane transporter activity"/>
    <property type="evidence" value="ECO:0007669"/>
    <property type="project" value="TreeGrafter"/>
</dbReference>
<accession>A0A8J2XPV9</accession>
<protein>
    <recommendedName>
        <fullName evidence="4">HlyD family efflux transporter periplasmic adaptor subunit</fullName>
    </recommendedName>
</protein>
<name>A0A8J2XPV9_9BACT</name>
<dbReference type="PANTHER" id="PTHR30469:SF15">
    <property type="entry name" value="HLYD FAMILY OF SECRETION PROTEINS"/>
    <property type="match status" value="1"/>
</dbReference>
<gene>
    <name evidence="2" type="ORF">GCM10011511_02270</name>
</gene>
<proteinExistence type="predicted"/>
<feature type="region of interest" description="Disordered" evidence="1">
    <location>
        <begin position="1"/>
        <end position="41"/>
    </location>
</feature>
<dbReference type="GO" id="GO:1990281">
    <property type="term" value="C:efflux pump complex"/>
    <property type="evidence" value="ECO:0007669"/>
    <property type="project" value="TreeGrafter"/>
</dbReference>
<dbReference type="Gene3D" id="2.40.50.100">
    <property type="match status" value="1"/>
</dbReference>
<comment type="caution">
    <text evidence="2">The sequence shown here is derived from an EMBL/GenBank/DDBJ whole genome shotgun (WGS) entry which is preliminary data.</text>
</comment>
<reference evidence="2" key="1">
    <citation type="journal article" date="2014" name="Int. J. Syst. Evol. Microbiol.">
        <title>Complete genome sequence of Corynebacterium casei LMG S-19264T (=DSM 44701T), isolated from a smear-ripened cheese.</title>
        <authorList>
            <consortium name="US DOE Joint Genome Institute (JGI-PGF)"/>
            <person name="Walter F."/>
            <person name="Albersmeier A."/>
            <person name="Kalinowski J."/>
            <person name="Ruckert C."/>
        </authorList>
    </citation>
    <scope>NUCLEOTIDE SEQUENCE</scope>
    <source>
        <strain evidence="2">CGMCC 1.15448</strain>
    </source>
</reference>
<feature type="compositionally biased region" description="Basic and acidic residues" evidence="1">
    <location>
        <begin position="12"/>
        <end position="24"/>
    </location>
</feature>
<dbReference type="EMBL" id="BMJC01000001">
    <property type="protein sequence ID" value="GGA82784.1"/>
    <property type="molecule type" value="Genomic_DNA"/>
</dbReference>
<evidence type="ECO:0000313" key="3">
    <source>
        <dbReference type="Proteomes" id="UP000607559"/>
    </source>
</evidence>
<reference evidence="2" key="2">
    <citation type="submission" date="2020-09" db="EMBL/GenBank/DDBJ databases">
        <authorList>
            <person name="Sun Q."/>
            <person name="Zhou Y."/>
        </authorList>
    </citation>
    <scope>NUCLEOTIDE SEQUENCE</scope>
    <source>
        <strain evidence="2">CGMCC 1.15448</strain>
    </source>
</reference>
<keyword evidence="3" id="KW-1185">Reference proteome</keyword>
<evidence type="ECO:0000256" key="1">
    <source>
        <dbReference type="SAM" id="MobiDB-lite"/>
    </source>
</evidence>
<dbReference type="Proteomes" id="UP000607559">
    <property type="component" value="Unassembled WGS sequence"/>
</dbReference>
<organism evidence="2 3">
    <name type="scientific">Puia dinghuensis</name>
    <dbReference type="NCBI Taxonomy" id="1792502"/>
    <lineage>
        <taxon>Bacteria</taxon>
        <taxon>Pseudomonadati</taxon>
        <taxon>Bacteroidota</taxon>
        <taxon>Chitinophagia</taxon>
        <taxon>Chitinophagales</taxon>
        <taxon>Chitinophagaceae</taxon>
        <taxon>Puia</taxon>
    </lineage>
</organism>
<dbReference type="AlphaFoldDB" id="A0A8J2XPV9"/>